<feature type="domain" description="Helicase C-terminal" evidence="20">
    <location>
        <begin position="642"/>
        <end position="787"/>
    </location>
</feature>
<dbReference type="FunFam" id="3.40.50.300:FF:000079">
    <property type="entry name" value="probable ATP-dependent RNA helicase DDX17"/>
    <property type="match status" value="1"/>
</dbReference>
<dbReference type="InterPro" id="IPR001650">
    <property type="entry name" value="Helicase_C-like"/>
</dbReference>
<dbReference type="InterPro" id="IPR000629">
    <property type="entry name" value="RNA-helicase_DEAD-box_CS"/>
</dbReference>
<evidence type="ECO:0000256" key="13">
    <source>
        <dbReference type="ARBA" id="ARBA00047984"/>
    </source>
</evidence>
<reference evidence="22" key="2">
    <citation type="submission" date="2020-05" db="UniProtKB">
        <authorList>
            <consortium name="EnsemblMetazoa"/>
        </authorList>
    </citation>
    <scope>IDENTIFICATION</scope>
    <source>
        <strain evidence="22">WRAIR2</strain>
    </source>
</reference>
<keyword evidence="10" id="KW-0508">mRNA splicing</keyword>
<feature type="short sequence motif" description="Q motif" evidence="17">
    <location>
        <begin position="406"/>
        <end position="434"/>
    </location>
</feature>
<evidence type="ECO:0000313" key="23">
    <source>
        <dbReference type="Proteomes" id="UP000075884"/>
    </source>
</evidence>
<evidence type="ECO:0000256" key="12">
    <source>
        <dbReference type="ARBA" id="ARBA00038511"/>
    </source>
</evidence>
<dbReference type="InterPro" id="IPR014014">
    <property type="entry name" value="RNA_helicase_DEAD_Q_motif"/>
</dbReference>
<dbReference type="SUPFAM" id="SSF52540">
    <property type="entry name" value="P-loop containing nucleoside triphosphate hydrolases"/>
    <property type="match status" value="2"/>
</dbReference>
<feature type="domain" description="DEAD-box RNA helicase Q" evidence="21">
    <location>
        <begin position="406"/>
        <end position="434"/>
    </location>
</feature>
<dbReference type="AlphaFoldDB" id="A0A182MXU2"/>
<feature type="region of interest" description="Disordered" evidence="18">
    <location>
        <begin position="1"/>
        <end position="138"/>
    </location>
</feature>
<dbReference type="PROSITE" id="PS51192">
    <property type="entry name" value="HELICASE_ATP_BIND_1"/>
    <property type="match status" value="1"/>
</dbReference>
<dbReference type="Proteomes" id="UP000075884">
    <property type="component" value="Unassembled WGS sequence"/>
</dbReference>
<keyword evidence="9" id="KW-0175">Coiled coil</keyword>
<dbReference type="SMART" id="SM00490">
    <property type="entry name" value="HELICc"/>
    <property type="match status" value="1"/>
</dbReference>
<evidence type="ECO:0000259" key="20">
    <source>
        <dbReference type="PROSITE" id="PS51194"/>
    </source>
</evidence>
<dbReference type="EnsemblMetazoa" id="ADIR000195-RA">
    <property type="protein sequence ID" value="ADIR000195-PA"/>
    <property type="gene ID" value="ADIR000195"/>
</dbReference>
<protein>
    <recommendedName>
        <fullName evidence="15">Probable ATP-dependent RNA helicase DDX46</fullName>
        <ecNumber evidence="2">3.6.4.13</ecNumber>
    </recommendedName>
    <alternativeName>
        <fullName evidence="16">DEAD box protein 46</fullName>
    </alternativeName>
</protein>
<evidence type="ECO:0000256" key="7">
    <source>
        <dbReference type="ARBA" id="ARBA00022806"/>
    </source>
</evidence>
<dbReference type="PROSITE" id="PS00039">
    <property type="entry name" value="DEAD_ATP_HELICASE"/>
    <property type="match status" value="1"/>
</dbReference>
<dbReference type="FunFam" id="3.40.50.300:FF:000584">
    <property type="entry name" value="probable ATP-dependent RNA helicase DDX46"/>
    <property type="match status" value="1"/>
</dbReference>
<reference evidence="23" key="1">
    <citation type="submission" date="2013-03" db="EMBL/GenBank/DDBJ databases">
        <title>The Genome Sequence of Anopheles dirus WRAIR2.</title>
        <authorList>
            <consortium name="The Broad Institute Genomics Platform"/>
            <person name="Neafsey D.E."/>
            <person name="Walton C."/>
            <person name="Walker B."/>
            <person name="Young S.K."/>
            <person name="Zeng Q."/>
            <person name="Gargeya S."/>
            <person name="Fitzgerald M."/>
            <person name="Haas B."/>
            <person name="Abouelleil A."/>
            <person name="Allen A.W."/>
            <person name="Alvarado L."/>
            <person name="Arachchi H.M."/>
            <person name="Berlin A.M."/>
            <person name="Chapman S.B."/>
            <person name="Gainer-Dewar J."/>
            <person name="Goldberg J."/>
            <person name="Griggs A."/>
            <person name="Gujja S."/>
            <person name="Hansen M."/>
            <person name="Howarth C."/>
            <person name="Imamovic A."/>
            <person name="Ireland A."/>
            <person name="Larimer J."/>
            <person name="McCowan C."/>
            <person name="Murphy C."/>
            <person name="Pearson M."/>
            <person name="Poon T.W."/>
            <person name="Priest M."/>
            <person name="Roberts A."/>
            <person name="Saif S."/>
            <person name="Shea T."/>
            <person name="Sisk P."/>
            <person name="Sykes S."/>
            <person name="Wortman J."/>
            <person name="Nusbaum C."/>
            <person name="Birren B."/>
        </authorList>
    </citation>
    <scope>NUCLEOTIDE SEQUENCE [LARGE SCALE GENOMIC DNA]</scope>
    <source>
        <strain evidence="23">WRAIR2</strain>
    </source>
</reference>
<evidence type="ECO:0000256" key="18">
    <source>
        <dbReference type="SAM" id="MobiDB-lite"/>
    </source>
</evidence>
<dbReference type="SMART" id="SM00487">
    <property type="entry name" value="DEXDc"/>
    <property type="match status" value="1"/>
</dbReference>
<dbReference type="Gene3D" id="3.40.50.300">
    <property type="entry name" value="P-loop containing nucleotide triphosphate hydrolases"/>
    <property type="match status" value="2"/>
</dbReference>
<dbReference type="PANTHER" id="PTHR47958">
    <property type="entry name" value="ATP-DEPENDENT RNA HELICASE DBP3"/>
    <property type="match status" value="1"/>
</dbReference>
<evidence type="ECO:0000256" key="17">
    <source>
        <dbReference type="PROSITE-ProRule" id="PRU00552"/>
    </source>
</evidence>
<evidence type="ECO:0000256" key="5">
    <source>
        <dbReference type="ARBA" id="ARBA00022741"/>
    </source>
</evidence>
<evidence type="ECO:0000256" key="2">
    <source>
        <dbReference type="ARBA" id="ARBA00012552"/>
    </source>
</evidence>
<evidence type="ECO:0000256" key="3">
    <source>
        <dbReference type="ARBA" id="ARBA00022664"/>
    </source>
</evidence>
<dbReference type="VEuPathDB" id="VectorBase:ADIR000195"/>
<feature type="compositionally biased region" description="Acidic residues" evidence="18">
    <location>
        <begin position="237"/>
        <end position="247"/>
    </location>
</feature>
<feature type="compositionally biased region" description="Acidic residues" evidence="18">
    <location>
        <begin position="255"/>
        <end position="265"/>
    </location>
</feature>
<comment type="subcellular location">
    <subcellularLocation>
        <location evidence="1">Nucleus speckle</location>
    </subcellularLocation>
</comment>
<evidence type="ECO:0000259" key="21">
    <source>
        <dbReference type="PROSITE" id="PS51195"/>
    </source>
</evidence>
<keyword evidence="5" id="KW-0547">Nucleotide-binding</keyword>
<feature type="domain" description="Helicase ATP-binding" evidence="19">
    <location>
        <begin position="437"/>
        <end position="615"/>
    </location>
</feature>
<dbReference type="GO" id="GO:0003724">
    <property type="term" value="F:RNA helicase activity"/>
    <property type="evidence" value="ECO:0007669"/>
    <property type="project" value="UniProtKB-EC"/>
</dbReference>
<dbReference type="CDD" id="cd18787">
    <property type="entry name" value="SF2_C_DEAD"/>
    <property type="match status" value="1"/>
</dbReference>
<dbReference type="GO" id="GO:0003676">
    <property type="term" value="F:nucleic acid binding"/>
    <property type="evidence" value="ECO:0007669"/>
    <property type="project" value="InterPro"/>
</dbReference>
<evidence type="ECO:0000256" key="4">
    <source>
        <dbReference type="ARBA" id="ARBA00022728"/>
    </source>
</evidence>
<feature type="region of interest" description="Disordered" evidence="18">
    <location>
        <begin position="182"/>
        <end position="269"/>
    </location>
</feature>
<evidence type="ECO:0000256" key="15">
    <source>
        <dbReference type="ARBA" id="ARBA00050029"/>
    </source>
</evidence>
<accession>A0A182MXU2</accession>
<dbReference type="PROSITE" id="PS51195">
    <property type="entry name" value="Q_MOTIF"/>
    <property type="match status" value="1"/>
</dbReference>
<dbReference type="GO" id="GO:0005524">
    <property type="term" value="F:ATP binding"/>
    <property type="evidence" value="ECO:0007669"/>
    <property type="project" value="UniProtKB-KW"/>
</dbReference>
<dbReference type="GO" id="GO:0016787">
    <property type="term" value="F:hydrolase activity"/>
    <property type="evidence" value="ECO:0007669"/>
    <property type="project" value="UniProtKB-KW"/>
</dbReference>
<feature type="compositionally biased region" description="Polar residues" evidence="18">
    <location>
        <begin position="111"/>
        <end position="124"/>
    </location>
</feature>
<keyword evidence="8" id="KW-0067">ATP-binding</keyword>
<feature type="compositionally biased region" description="Low complexity" evidence="18">
    <location>
        <begin position="28"/>
        <end position="59"/>
    </location>
</feature>
<evidence type="ECO:0000259" key="19">
    <source>
        <dbReference type="PROSITE" id="PS51192"/>
    </source>
</evidence>
<dbReference type="PROSITE" id="PS51194">
    <property type="entry name" value="HELICASE_CTER"/>
    <property type="match status" value="1"/>
</dbReference>
<dbReference type="GO" id="GO:0010468">
    <property type="term" value="P:regulation of gene expression"/>
    <property type="evidence" value="ECO:0007669"/>
    <property type="project" value="UniProtKB-ARBA"/>
</dbReference>
<comment type="function">
    <text evidence="14">Component of the 17S U2 SnRNP complex of the spliceosome, a large ribonucleoprotein complex that removes introns from transcribed pre-mRNAs. The 17S U2 SnRNP complex (1) directly participates in early spliceosome assembly and (2) mediates recognition of the intron branch site during pre-mRNA splicing by promoting the selection of the pre-mRNA branch-site adenosine, the nucleophile for the first step of splicing. Within the 17S U2 SnRNP complex, DDX46 plays essential roles during assembly of pre-spliceosome and proofreading of the branch site.</text>
</comment>
<feature type="compositionally biased region" description="Basic and acidic residues" evidence="18">
    <location>
        <begin position="182"/>
        <end position="216"/>
    </location>
</feature>
<dbReference type="EC" id="3.6.4.13" evidence="2"/>
<dbReference type="InterPro" id="IPR027417">
    <property type="entry name" value="P-loop_NTPase"/>
</dbReference>
<evidence type="ECO:0000256" key="8">
    <source>
        <dbReference type="ARBA" id="ARBA00022840"/>
    </source>
</evidence>
<dbReference type="Pfam" id="PF23469">
    <property type="entry name" value="KH_12"/>
    <property type="match status" value="1"/>
</dbReference>
<comment type="similarity">
    <text evidence="12">Belongs to the DEAD box helicase family. DDX46/PRP5 subfamily.</text>
</comment>
<dbReference type="CDD" id="cd22473">
    <property type="entry name" value="KH-I_DDX46"/>
    <property type="match status" value="1"/>
</dbReference>
<keyword evidence="7" id="KW-0347">Helicase</keyword>
<keyword evidence="3" id="KW-0507">mRNA processing</keyword>
<name>A0A182MXU2_9DIPT</name>
<keyword evidence="6" id="KW-0378">Hydrolase</keyword>
<proteinExistence type="inferred from homology"/>
<dbReference type="GO" id="GO:0000398">
    <property type="term" value="P:mRNA splicing, via spliceosome"/>
    <property type="evidence" value="ECO:0007669"/>
    <property type="project" value="UniProtKB-ARBA"/>
</dbReference>
<dbReference type="InterPro" id="IPR011545">
    <property type="entry name" value="DEAD/DEAH_box_helicase_dom"/>
</dbReference>
<feature type="compositionally biased region" description="Basic and acidic residues" evidence="18">
    <location>
        <begin position="65"/>
        <end position="110"/>
    </location>
</feature>
<keyword evidence="11" id="KW-0539">Nucleus</keyword>
<evidence type="ECO:0000256" key="1">
    <source>
        <dbReference type="ARBA" id="ARBA00004324"/>
    </source>
</evidence>
<evidence type="ECO:0000256" key="10">
    <source>
        <dbReference type="ARBA" id="ARBA00023187"/>
    </source>
</evidence>
<dbReference type="InterPro" id="IPR056149">
    <property type="entry name" value="PRP5/DDX46/KHDC4_KH"/>
</dbReference>
<keyword evidence="23" id="KW-1185">Reference proteome</keyword>
<evidence type="ECO:0000313" key="22">
    <source>
        <dbReference type="EnsemblMetazoa" id="ADIR000195-PA"/>
    </source>
</evidence>
<dbReference type="Pfam" id="PF00271">
    <property type="entry name" value="Helicase_C"/>
    <property type="match status" value="1"/>
</dbReference>
<evidence type="ECO:0000256" key="16">
    <source>
        <dbReference type="ARBA" id="ARBA00050042"/>
    </source>
</evidence>
<dbReference type="Pfam" id="PF00270">
    <property type="entry name" value="DEAD"/>
    <property type="match status" value="1"/>
</dbReference>
<dbReference type="STRING" id="7168.A0A182MXU2"/>
<evidence type="ECO:0000256" key="9">
    <source>
        <dbReference type="ARBA" id="ARBA00023054"/>
    </source>
</evidence>
<dbReference type="GO" id="GO:0016607">
    <property type="term" value="C:nuclear speck"/>
    <property type="evidence" value="ECO:0007669"/>
    <property type="project" value="UniProtKB-SubCell"/>
</dbReference>
<dbReference type="InterPro" id="IPR014001">
    <property type="entry name" value="Helicase_ATP-bd"/>
</dbReference>
<evidence type="ECO:0000256" key="14">
    <source>
        <dbReference type="ARBA" id="ARBA00049949"/>
    </source>
</evidence>
<sequence>KDRRRSRSKSNSPERKKKRSRSHERSSKSGSSRSSVNNGGGSSASTGQTTSAGSSSSSSSRRDRHREEHRERERELWEREKERDRELEKEREKEAARKREREKEREKLREQATNAQSVSSSGKQSKFDQMPPGMMAPPPLLPPTVVVVEKLAEEKRPAPPAPFRERLAKEEVYEVPVAPIDKEEEQRRLEQEMTKRRERIERWRAERNKKEQEIKKPVLPIVVPVAGASGTKKWSLEDDEEEEEDDDAKDKAEDVVEEEEEEIDPLDAFMKEVNEEVRKVNKLSNPLPKTDGKVSGGSGVTIITGVAKQKAETKKGELIEQNQDGLEYSSEEEQEDIKDTAANLANKQKKELAKIDHSGINYMPFRKSFYVEVPEIARMTQTEIDAYKKELEGIAVKGKGCPKPIKTWAHCGVSRKEFEVLRKLGFEKPTPIQCQAIPAIMSGRDLIGIAKTGSGKTLAFILPMFRHILDQPPLEDGDGPVAIIMTPTRELCMQIGKDIKKFSKSLNLRTACVYGGTGISEQIAELKRGAEIIVCTPGRMIDMLAANSGRVTNLRRVTYVVLDEADRMFDMGFEPQVMRIIDNVRPDRQTVMFSATFPRQMEALARRILKKPIEVQVGGRSVVCKDVEQHVVVLDDEAKFFKLLELLGVYQEQGSIIVFVDKQENADSLLKDLMKASYPCMSLHGGIDQFDRDSTMVDFKQGRVKLLIATSVAARGLDVKQLILVVNYDCPNHYEDYVHRCGRTGRAGAKGFAWTFLTPEQGRYAGDIIRALELSGGTVPDDLRHLWDTYKAAQEAEGKKVHTGGGFSGKGFKFDAQEAAAVNERKKMQKAALGLQDSDDEEDLEQDIDQQIENMFATKRIVKEMEAPSTNARDRDQTNAQAAAAAAAATAAAAASAAAPTAPTVPTVTHSDKLELAKRLASKINLQRTLGADAKGATQQAAEAILKGANTQQLIAAKTVAEQLAAKLNNKLNYQPKDEEEPVVETNEQVFRKYEEELEINDFPQQARWKVTSKEALAQISEYSEAGLTVRGTYVPPGKNPPDGERKLYLAIESCNELAVTKAKREITRLIKEELLKLQASSHHVINKARYKVV</sequence>
<organism evidence="22 23">
    <name type="scientific">Anopheles dirus</name>
    <dbReference type="NCBI Taxonomy" id="7168"/>
    <lineage>
        <taxon>Eukaryota</taxon>
        <taxon>Metazoa</taxon>
        <taxon>Ecdysozoa</taxon>
        <taxon>Arthropoda</taxon>
        <taxon>Hexapoda</taxon>
        <taxon>Insecta</taxon>
        <taxon>Pterygota</taxon>
        <taxon>Neoptera</taxon>
        <taxon>Endopterygota</taxon>
        <taxon>Diptera</taxon>
        <taxon>Nematocera</taxon>
        <taxon>Culicoidea</taxon>
        <taxon>Culicidae</taxon>
        <taxon>Anophelinae</taxon>
        <taxon>Anopheles</taxon>
    </lineage>
</organism>
<evidence type="ECO:0000256" key="6">
    <source>
        <dbReference type="ARBA" id="ARBA00022801"/>
    </source>
</evidence>
<keyword evidence="4" id="KW-0747">Spliceosome</keyword>
<comment type="catalytic activity">
    <reaction evidence="13">
        <text>ATP + H2O = ADP + phosphate + H(+)</text>
        <dbReference type="Rhea" id="RHEA:13065"/>
        <dbReference type="ChEBI" id="CHEBI:15377"/>
        <dbReference type="ChEBI" id="CHEBI:15378"/>
        <dbReference type="ChEBI" id="CHEBI:30616"/>
        <dbReference type="ChEBI" id="CHEBI:43474"/>
        <dbReference type="ChEBI" id="CHEBI:456216"/>
        <dbReference type="EC" id="3.6.4.13"/>
    </reaction>
</comment>
<evidence type="ECO:0000256" key="11">
    <source>
        <dbReference type="ARBA" id="ARBA00023242"/>
    </source>
</evidence>
<dbReference type="GO" id="GO:0005681">
    <property type="term" value="C:spliceosomal complex"/>
    <property type="evidence" value="ECO:0007669"/>
    <property type="project" value="UniProtKB-KW"/>
</dbReference>
<dbReference type="CDD" id="cd17953">
    <property type="entry name" value="DEADc_DDX46"/>
    <property type="match status" value="1"/>
</dbReference>